<reference evidence="2 3" key="1">
    <citation type="journal article" date="2019" name="PLoS Biol.">
        <title>Sex chromosomes control vertical transmission of feminizing Wolbachia symbionts in an isopod.</title>
        <authorList>
            <person name="Becking T."/>
            <person name="Chebbi M.A."/>
            <person name="Giraud I."/>
            <person name="Moumen B."/>
            <person name="Laverre T."/>
            <person name="Caubet Y."/>
            <person name="Peccoud J."/>
            <person name="Gilbert C."/>
            <person name="Cordaux R."/>
        </authorList>
    </citation>
    <scope>NUCLEOTIDE SEQUENCE [LARGE SCALE GENOMIC DNA]</scope>
    <source>
        <strain evidence="2">ANa2</strain>
        <tissue evidence="2">Whole body excluding digestive tract and cuticle</tissue>
    </source>
</reference>
<evidence type="ECO:0000313" key="3">
    <source>
        <dbReference type="Proteomes" id="UP000326759"/>
    </source>
</evidence>
<feature type="compositionally biased region" description="Low complexity" evidence="1">
    <location>
        <begin position="25"/>
        <end position="46"/>
    </location>
</feature>
<gene>
    <name evidence="2" type="ORF">Anas_03440</name>
</gene>
<accession>A0A5N5T0X5</accession>
<organism evidence="2 3">
    <name type="scientific">Armadillidium nasatum</name>
    <dbReference type="NCBI Taxonomy" id="96803"/>
    <lineage>
        <taxon>Eukaryota</taxon>
        <taxon>Metazoa</taxon>
        <taxon>Ecdysozoa</taxon>
        <taxon>Arthropoda</taxon>
        <taxon>Crustacea</taxon>
        <taxon>Multicrustacea</taxon>
        <taxon>Malacostraca</taxon>
        <taxon>Eumalacostraca</taxon>
        <taxon>Peracarida</taxon>
        <taxon>Isopoda</taxon>
        <taxon>Oniscidea</taxon>
        <taxon>Crinocheta</taxon>
        <taxon>Armadillidiidae</taxon>
        <taxon>Armadillidium</taxon>
    </lineage>
</organism>
<protein>
    <submittedName>
        <fullName evidence="2">Uncharacterized protein</fullName>
    </submittedName>
</protein>
<dbReference type="AlphaFoldDB" id="A0A5N5T0X5"/>
<proteinExistence type="predicted"/>
<name>A0A5N5T0X5_9CRUS</name>
<dbReference type="EMBL" id="SEYY01017698">
    <property type="protein sequence ID" value="KAB7499619.1"/>
    <property type="molecule type" value="Genomic_DNA"/>
</dbReference>
<evidence type="ECO:0000256" key="1">
    <source>
        <dbReference type="SAM" id="MobiDB-lite"/>
    </source>
</evidence>
<evidence type="ECO:0000313" key="2">
    <source>
        <dbReference type="EMBL" id="KAB7499619.1"/>
    </source>
</evidence>
<comment type="caution">
    <text evidence="2">The sequence shown here is derived from an EMBL/GenBank/DDBJ whole genome shotgun (WGS) entry which is preliminary data.</text>
</comment>
<dbReference type="Proteomes" id="UP000326759">
    <property type="component" value="Unassembled WGS sequence"/>
</dbReference>
<sequence length="117" mass="12986">MRSSSLKEHFGRKGSYKEPKFGKLPRPSSFSVPSKPSSFSNPSRPSEFQTRRHYPRGPILRGLSSTLEKEEPELVSFLPSATPSDTLTSPLIESQKTQKSFQDPSSQGSLEPMISNS</sequence>
<feature type="region of interest" description="Disordered" evidence="1">
    <location>
        <begin position="77"/>
        <end position="117"/>
    </location>
</feature>
<feature type="compositionally biased region" description="Basic and acidic residues" evidence="1">
    <location>
        <begin position="1"/>
        <end position="21"/>
    </location>
</feature>
<keyword evidence="3" id="KW-1185">Reference proteome</keyword>
<feature type="region of interest" description="Disordered" evidence="1">
    <location>
        <begin position="1"/>
        <end position="61"/>
    </location>
</feature>
<feature type="compositionally biased region" description="Polar residues" evidence="1">
    <location>
        <begin position="79"/>
        <end position="117"/>
    </location>
</feature>